<dbReference type="InterPro" id="IPR000045">
    <property type="entry name" value="Prepilin_IV_endopep_pep"/>
</dbReference>
<feature type="domain" description="Prepilin type IV endopeptidase peptidase" evidence="11">
    <location>
        <begin position="106"/>
        <end position="211"/>
    </location>
</feature>
<evidence type="ECO:0000256" key="10">
    <source>
        <dbReference type="SAM" id="Phobius"/>
    </source>
</evidence>
<reference evidence="13 14" key="1">
    <citation type="journal article" date="2016" name="Nat. Commun.">
        <title>Thousands of microbial genomes shed light on interconnected biogeochemical processes in an aquifer system.</title>
        <authorList>
            <person name="Anantharaman K."/>
            <person name="Brown C.T."/>
            <person name="Hug L.A."/>
            <person name="Sharon I."/>
            <person name="Castelle C.J."/>
            <person name="Probst A.J."/>
            <person name="Thomas B.C."/>
            <person name="Singh A."/>
            <person name="Wilkins M.J."/>
            <person name="Karaoz U."/>
            <person name="Brodie E.L."/>
            <person name="Williams K.H."/>
            <person name="Hubbard S.S."/>
            <person name="Banfield J.F."/>
        </authorList>
    </citation>
    <scope>NUCLEOTIDE SEQUENCE [LARGE SCALE GENOMIC DNA]</scope>
</reference>
<feature type="transmembrane region" description="Helical" evidence="10">
    <location>
        <begin position="6"/>
        <end position="29"/>
    </location>
</feature>
<feature type="transmembrane region" description="Helical" evidence="10">
    <location>
        <begin position="129"/>
        <end position="146"/>
    </location>
</feature>
<dbReference type="Pfam" id="PF01478">
    <property type="entry name" value="Peptidase_A24"/>
    <property type="match status" value="1"/>
</dbReference>
<dbReference type="GO" id="GO:0008168">
    <property type="term" value="F:methyltransferase activity"/>
    <property type="evidence" value="ECO:0007669"/>
    <property type="project" value="UniProtKB-KW"/>
</dbReference>
<feature type="transmembrane region" description="Helical" evidence="10">
    <location>
        <begin position="230"/>
        <end position="253"/>
    </location>
</feature>
<keyword evidence="9" id="KW-0808">Transferase</keyword>
<evidence type="ECO:0000313" key="13">
    <source>
        <dbReference type="EMBL" id="OGL54690.1"/>
    </source>
</evidence>
<proteinExistence type="inferred from homology"/>
<evidence type="ECO:0000313" key="14">
    <source>
        <dbReference type="Proteomes" id="UP000178082"/>
    </source>
</evidence>
<dbReference type="PRINTS" id="PR00864">
    <property type="entry name" value="PREPILNPTASE"/>
</dbReference>
<evidence type="ECO:0000259" key="12">
    <source>
        <dbReference type="Pfam" id="PF06750"/>
    </source>
</evidence>
<keyword evidence="6 10" id="KW-1133">Transmembrane helix</keyword>
<dbReference type="InterPro" id="IPR010627">
    <property type="entry name" value="Prepilin_pept_A24_N"/>
</dbReference>
<dbReference type="EMBL" id="MGDI01000009">
    <property type="protein sequence ID" value="OGL54690.1"/>
    <property type="molecule type" value="Genomic_DNA"/>
</dbReference>
<dbReference type="AlphaFoldDB" id="A0A1F7SLP1"/>
<keyword evidence="7 10" id="KW-0472">Membrane</keyword>
<keyword evidence="9" id="KW-0511">Multifunctional enzyme</keyword>
<dbReference type="EC" id="2.1.1.-" evidence="9"/>
<feature type="transmembrane region" description="Helical" evidence="10">
    <location>
        <begin position="102"/>
        <end position="122"/>
    </location>
</feature>
<dbReference type="Proteomes" id="UP000178082">
    <property type="component" value="Unassembled WGS sequence"/>
</dbReference>
<dbReference type="GO" id="GO:0032259">
    <property type="term" value="P:methylation"/>
    <property type="evidence" value="ECO:0007669"/>
    <property type="project" value="UniProtKB-KW"/>
</dbReference>
<dbReference type="PANTHER" id="PTHR30487">
    <property type="entry name" value="TYPE 4 PREPILIN-LIKE PROTEINS LEADER PEPTIDE-PROCESSING ENZYME"/>
    <property type="match status" value="1"/>
</dbReference>
<organism evidence="13 14">
    <name type="scientific">Candidatus Schekmanbacteria bacterium RIFCSPLOWO2_12_FULL_38_15</name>
    <dbReference type="NCBI Taxonomy" id="1817883"/>
    <lineage>
        <taxon>Bacteria</taxon>
        <taxon>Candidatus Schekmaniibacteriota</taxon>
    </lineage>
</organism>
<comment type="subcellular location">
    <subcellularLocation>
        <location evidence="1">Cell inner membrane</location>
        <topology evidence="1">Multi-pass membrane protein</topology>
    </subcellularLocation>
    <subcellularLocation>
        <location evidence="9">Cell membrane</location>
        <topology evidence="9">Multi-pass membrane protein</topology>
    </subcellularLocation>
</comment>
<dbReference type="EC" id="3.4.23.43" evidence="9"/>
<evidence type="ECO:0000256" key="1">
    <source>
        <dbReference type="ARBA" id="ARBA00004429"/>
    </source>
</evidence>
<dbReference type="InterPro" id="IPR050882">
    <property type="entry name" value="Prepilin_peptidase/N-MTase"/>
</dbReference>
<comment type="function">
    <text evidence="9">Plays an essential role in type IV pili and type II pseudopili formation by proteolytically removing the leader sequence from substrate proteins and subsequently monomethylating the alpha-amino group of the newly exposed N-terminal phenylalanine.</text>
</comment>
<protein>
    <recommendedName>
        <fullName evidence="9">Prepilin leader peptidase/N-methyltransferase</fullName>
        <ecNumber evidence="9">2.1.1.-</ecNumber>
        <ecNumber evidence="9">3.4.23.43</ecNumber>
    </recommendedName>
</protein>
<evidence type="ECO:0000256" key="9">
    <source>
        <dbReference type="RuleBase" id="RU003794"/>
    </source>
</evidence>
<comment type="caution">
    <text evidence="13">The sequence shown here is derived from an EMBL/GenBank/DDBJ whole genome shotgun (WGS) entry which is preliminary data.</text>
</comment>
<feature type="transmembrane region" description="Helical" evidence="10">
    <location>
        <begin position="152"/>
        <end position="173"/>
    </location>
</feature>
<evidence type="ECO:0000256" key="6">
    <source>
        <dbReference type="ARBA" id="ARBA00022989"/>
    </source>
</evidence>
<dbReference type="GO" id="GO:0006465">
    <property type="term" value="P:signal peptide processing"/>
    <property type="evidence" value="ECO:0007669"/>
    <property type="project" value="TreeGrafter"/>
</dbReference>
<dbReference type="Pfam" id="PF06750">
    <property type="entry name" value="A24_N_bact"/>
    <property type="match status" value="1"/>
</dbReference>
<feature type="transmembrane region" description="Helical" evidence="10">
    <location>
        <begin position="76"/>
        <end position="96"/>
    </location>
</feature>
<keyword evidence="3" id="KW-1003">Cell membrane</keyword>
<feature type="transmembrane region" description="Helical" evidence="10">
    <location>
        <begin position="185"/>
        <end position="218"/>
    </location>
</feature>
<evidence type="ECO:0000259" key="11">
    <source>
        <dbReference type="Pfam" id="PF01478"/>
    </source>
</evidence>
<dbReference type="Gene3D" id="1.20.120.1220">
    <property type="match status" value="1"/>
</dbReference>
<dbReference type="PANTHER" id="PTHR30487:SF0">
    <property type="entry name" value="PREPILIN LEADER PEPTIDASE_N-METHYLTRANSFERASE-RELATED"/>
    <property type="match status" value="1"/>
</dbReference>
<gene>
    <name evidence="13" type="ORF">A3G31_03930</name>
</gene>
<dbReference type="GO" id="GO:0004190">
    <property type="term" value="F:aspartic-type endopeptidase activity"/>
    <property type="evidence" value="ECO:0007669"/>
    <property type="project" value="UniProtKB-EC"/>
</dbReference>
<evidence type="ECO:0000256" key="7">
    <source>
        <dbReference type="ARBA" id="ARBA00023136"/>
    </source>
</evidence>
<name>A0A1F7SLP1_9BACT</name>
<comment type="similarity">
    <text evidence="2 8">Belongs to the peptidase A24 family.</text>
</comment>
<evidence type="ECO:0000256" key="3">
    <source>
        <dbReference type="ARBA" id="ARBA00022475"/>
    </source>
</evidence>
<feature type="domain" description="Prepilin peptidase A24 N-terminal" evidence="12">
    <location>
        <begin position="13"/>
        <end position="95"/>
    </location>
</feature>
<dbReference type="STRING" id="1817883.A3G31_03930"/>
<accession>A0A1F7SLP1</accession>
<evidence type="ECO:0000256" key="8">
    <source>
        <dbReference type="RuleBase" id="RU003793"/>
    </source>
</evidence>
<keyword evidence="9" id="KW-0378">Hydrolase</keyword>
<dbReference type="InterPro" id="IPR014032">
    <property type="entry name" value="Peptidase_A24A_bac"/>
</dbReference>
<keyword evidence="9" id="KW-0489">Methyltransferase</keyword>
<evidence type="ECO:0000256" key="5">
    <source>
        <dbReference type="ARBA" id="ARBA00022692"/>
    </source>
</evidence>
<evidence type="ECO:0000256" key="2">
    <source>
        <dbReference type="ARBA" id="ARBA00005801"/>
    </source>
</evidence>
<keyword evidence="4" id="KW-0997">Cell inner membrane</keyword>
<comment type="catalytic activity">
    <reaction evidence="9">
        <text>Typically cleaves a -Gly-|-Phe- bond to release an N-terminal, basic peptide of 5-8 residues from type IV prepilin, and then N-methylates the new N-terminal amino group, the methyl donor being S-adenosyl-L-methionine.</text>
        <dbReference type="EC" id="3.4.23.43"/>
    </reaction>
</comment>
<sequence>MTEQLFLYFIIFLFGSSVGSFLNVCIYRLPREESIISPRSHCTICNKPILTRDNIPILSYILLRGRCRNCGEKFSVIYPFIEFLTGIIFLYFFYFFGFNLKIVPYLVLTCSLIVISVIDINCRIIPNEISIPFIFLGILFTPLLPIKWSDSLLGILFGGGILYSIAVIYALVAKKEGMGMGDVKLLAMIGAFLGIKGAVVTLLLGSFLGTIGGFAAILLSGKGRDYPIPFGVFLSIGAVISLLWGNDLLDFYLGLMGGVR</sequence>
<evidence type="ECO:0000256" key="4">
    <source>
        <dbReference type="ARBA" id="ARBA00022519"/>
    </source>
</evidence>
<keyword evidence="5 9" id="KW-0812">Transmembrane</keyword>
<dbReference type="GO" id="GO:0005886">
    <property type="term" value="C:plasma membrane"/>
    <property type="evidence" value="ECO:0007669"/>
    <property type="project" value="UniProtKB-SubCell"/>
</dbReference>
<keyword evidence="9" id="KW-0645">Protease</keyword>